<proteinExistence type="inferred from homology"/>
<comment type="similarity">
    <text evidence="1">Belongs to the glycosyltransferase 2 family.</text>
</comment>
<dbReference type="Pfam" id="PF00535">
    <property type="entry name" value="Glycos_transf_2"/>
    <property type="match status" value="1"/>
</dbReference>
<gene>
    <name evidence="5" type="ORF">HY834_14625</name>
</gene>
<evidence type="ECO:0000259" key="4">
    <source>
        <dbReference type="Pfam" id="PF00535"/>
    </source>
</evidence>
<dbReference type="InterPro" id="IPR029044">
    <property type="entry name" value="Nucleotide-diphossugar_trans"/>
</dbReference>
<evidence type="ECO:0000256" key="3">
    <source>
        <dbReference type="ARBA" id="ARBA00022679"/>
    </source>
</evidence>
<dbReference type="InterPro" id="IPR001173">
    <property type="entry name" value="Glyco_trans_2-like"/>
</dbReference>
<evidence type="ECO:0000313" key="6">
    <source>
        <dbReference type="Proteomes" id="UP000782610"/>
    </source>
</evidence>
<name>A0A933L5Y2_9HYPH</name>
<evidence type="ECO:0000256" key="1">
    <source>
        <dbReference type="ARBA" id="ARBA00006739"/>
    </source>
</evidence>
<evidence type="ECO:0000313" key="5">
    <source>
        <dbReference type="EMBL" id="MBI4922976.1"/>
    </source>
</evidence>
<sequence>MSNPRAVVVVPTFRRPAMLRATLASLMAQQTGVPFAAIVVENDAGGEGQRVAEEFFADGRLDGSTVVEPKQGNVEAINAGFAAALERYPAAEYFLMIDDDEVASPGWLERMVGAAETSGADIVGGPVNPQFEAAAGEGMRSHPVFWPIDAPSGPLPMIFGSGNCLIRRKVFATLGLPAFDVAFNHLGGGDTDFFTRARLAEVTFYWQADALVTETVPEARTQAGWVFRRGLRIGAINRRIELKRSGTARVLVKDAAILAVAPFRFGRELLRSRSLLRALHPVTIALGRVLSIGGVETRQYRAGR</sequence>
<keyword evidence="3" id="KW-0808">Transferase</keyword>
<feature type="domain" description="Glycosyltransferase 2-like" evidence="4">
    <location>
        <begin position="8"/>
        <end position="172"/>
    </location>
</feature>
<dbReference type="Gene3D" id="3.90.550.10">
    <property type="entry name" value="Spore Coat Polysaccharide Biosynthesis Protein SpsA, Chain A"/>
    <property type="match status" value="1"/>
</dbReference>
<protein>
    <submittedName>
        <fullName evidence="5">Glycosyltransferase family 2 protein</fullName>
    </submittedName>
</protein>
<dbReference type="PANTHER" id="PTHR43179:SF12">
    <property type="entry name" value="GALACTOFURANOSYLTRANSFERASE GLFT2"/>
    <property type="match status" value="1"/>
</dbReference>
<dbReference type="PANTHER" id="PTHR43179">
    <property type="entry name" value="RHAMNOSYLTRANSFERASE WBBL"/>
    <property type="match status" value="1"/>
</dbReference>
<dbReference type="AlphaFoldDB" id="A0A933L5Y2"/>
<comment type="caution">
    <text evidence="5">The sequence shown here is derived from an EMBL/GenBank/DDBJ whole genome shotgun (WGS) entry which is preliminary data.</text>
</comment>
<organism evidence="5 6">
    <name type="scientific">Devosia nanyangense</name>
    <dbReference type="NCBI Taxonomy" id="1228055"/>
    <lineage>
        <taxon>Bacteria</taxon>
        <taxon>Pseudomonadati</taxon>
        <taxon>Pseudomonadota</taxon>
        <taxon>Alphaproteobacteria</taxon>
        <taxon>Hyphomicrobiales</taxon>
        <taxon>Devosiaceae</taxon>
        <taxon>Devosia</taxon>
    </lineage>
</organism>
<dbReference type="SUPFAM" id="SSF53448">
    <property type="entry name" value="Nucleotide-diphospho-sugar transferases"/>
    <property type="match status" value="1"/>
</dbReference>
<accession>A0A933L5Y2</accession>
<dbReference type="CDD" id="cd00761">
    <property type="entry name" value="Glyco_tranf_GTA_type"/>
    <property type="match status" value="1"/>
</dbReference>
<dbReference type="Proteomes" id="UP000782610">
    <property type="component" value="Unassembled WGS sequence"/>
</dbReference>
<evidence type="ECO:0000256" key="2">
    <source>
        <dbReference type="ARBA" id="ARBA00022676"/>
    </source>
</evidence>
<reference evidence="5" key="1">
    <citation type="submission" date="2020-07" db="EMBL/GenBank/DDBJ databases">
        <title>Huge and variable diversity of episymbiotic CPR bacteria and DPANN archaea in groundwater ecosystems.</title>
        <authorList>
            <person name="He C.Y."/>
            <person name="Keren R."/>
            <person name="Whittaker M."/>
            <person name="Farag I.F."/>
            <person name="Doudna J."/>
            <person name="Cate J.H.D."/>
            <person name="Banfield J.F."/>
        </authorList>
    </citation>
    <scope>NUCLEOTIDE SEQUENCE</scope>
    <source>
        <strain evidence="5">NC_groundwater_1586_Pr3_B-0.1um_66_15</strain>
    </source>
</reference>
<dbReference type="GO" id="GO:0016757">
    <property type="term" value="F:glycosyltransferase activity"/>
    <property type="evidence" value="ECO:0007669"/>
    <property type="project" value="UniProtKB-KW"/>
</dbReference>
<dbReference type="EMBL" id="JACRAF010000041">
    <property type="protein sequence ID" value="MBI4922976.1"/>
    <property type="molecule type" value="Genomic_DNA"/>
</dbReference>
<keyword evidence="2" id="KW-0328">Glycosyltransferase</keyword>